<organism evidence="15 16">
    <name type="scientific">Moniliophthora roreri (strain MCA 2997)</name>
    <name type="common">Cocoa frosty pod rot fungus</name>
    <name type="synonym">Crinipellis roreri</name>
    <dbReference type="NCBI Taxonomy" id="1381753"/>
    <lineage>
        <taxon>Eukaryota</taxon>
        <taxon>Fungi</taxon>
        <taxon>Dikarya</taxon>
        <taxon>Basidiomycota</taxon>
        <taxon>Agaricomycotina</taxon>
        <taxon>Agaricomycetes</taxon>
        <taxon>Agaricomycetidae</taxon>
        <taxon>Agaricales</taxon>
        <taxon>Marasmiineae</taxon>
        <taxon>Marasmiaceae</taxon>
        <taxon>Moniliophthora</taxon>
    </lineage>
</organism>
<feature type="signal peptide" evidence="13">
    <location>
        <begin position="1"/>
        <end position="20"/>
    </location>
</feature>
<sequence>MARISCALAILAVMASAVSASVTPRQKAMSVLEQRPLPAGFARMSTATKLVAGNEDQLNLRVALKPKDRDGLVKTLYETSTPGSASYGQHLSREEVKAFMAPDAEAVSAVARWLSENGVTDIKPSGAFDDWLSFSVPASKADSLFNAKFEKFQHISTGEQIVRTLEYSVPQELLGHISLVHPTTSFALRPPAEPRFIAPVVTETNVTARANPAPTSCNNNVTPTCLQQLYGIPTTPASASSPTLGVTGFIQQWAQEADLSTFLSILRPDIDRNTSFTLQTFDGGENPQGSQFAGIEANLDIQYTVGIATGVPVTFLSVGLDNSDDVSGFLDVYEQLTASENPPPVLSTSYGFDEPDLGPALANRLCDAYAALAARGVSNLYASGDGGVWGSRDNQCTTFVPTFPAGCPFVTAVGSTSGGAAAGEEVASDFSSGGFSDVFARPSYQDAAVSSYISAIGDENAGLYNTSSRGYPDVSARGTPVQIVNAGQRILVQGTSCSCPIFASVIALINDQLVAAGKPVLGFLNPFLYANPDALFDTTKGTNNGPDCQSKGFPAVKGWDASTGLGTPNYEALLAAALAA</sequence>
<dbReference type="SMART" id="SM00944">
    <property type="entry name" value="Pro-kuma_activ"/>
    <property type="match status" value="1"/>
</dbReference>
<evidence type="ECO:0000256" key="3">
    <source>
        <dbReference type="ARBA" id="ARBA00002451"/>
    </source>
</evidence>
<comment type="catalytic activity">
    <reaction evidence="1">
        <text>Release of an N-terminal tripeptide from a polypeptide.</text>
        <dbReference type="EC" id="3.4.14.10"/>
    </reaction>
</comment>
<dbReference type="GO" id="GO:0008240">
    <property type="term" value="F:tripeptidyl-peptidase activity"/>
    <property type="evidence" value="ECO:0007669"/>
    <property type="project" value="UniProtKB-EC"/>
</dbReference>
<comment type="cofactor">
    <cofactor evidence="2">
        <name>Ca(2+)</name>
        <dbReference type="ChEBI" id="CHEBI:29108"/>
    </cofactor>
</comment>
<dbReference type="PROSITE" id="PS51695">
    <property type="entry name" value="SEDOLISIN"/>
    <property type="match status" value="1"/>
</dbReference>
<comment type="function">
    <text evidence="3">Secreted tripeptidyl-peptidase which degrades proteins at acidic pHs and is involved in virulence.</text>
</comment>
<feature type="active site" description="Charge relay system" evidence="12">
    <location>
        <position position="300"/>
    </location>
</feature>
<keyword evidence="9 12" id="KW-0720">Serine protease</keyword>
<evidence type="ECO:0000256" key="11">
    <source>
        <dbReference type="ARBA" id="ARBA00023145"/>
    </source>
</evidence>
<feature type="domain" description="Peptidase S53" evidence="14">
    <location>
        <begin position="220"/>
        <end position="580"/>
    </location>
</feature>
<evidence type="ECO:0000256" key="1">
    <source>
        <dbReference type="ARBA" id="ARBA00001910"/>
    </source>
</evidence>
<dbReference type="PANTHER" id="PTHR14218">
    <property type="entry name" value="PROTEASE S8 TRIPEPTIDYL PEPTIDASE I CLN2"/>
    <property type="match status" value="1"/>
</dbReference>
<dbReference type="AlphaFoldDB" id="V2XHC0"/>
<accession>V2XHC0</accession>
<dbReference type="Proteomes" id="UP000017559">
    <property type="component" value="Unassembled WGS sequence"/>
</dbReference>
<proteinExistence type="predicted"/>
<keyword evidence="16" id="KW-1185">Reference proteome</keyword>
<evidence type="ECO:0000256" key="9">
    <source>
        <dbReference type="ARBA" id="ARBA00022825"/>
    </source>
</evidence>
<comment type="caution">
    <text evidence="12">Lacks conserved residue(s) required for the propagation of feature annotation.</text>
</comment>
<dbReference type="OrthoDB" id="409122at2759"/>
<evidence type="ECO:0000256" key="6">
    <source>
        <dbReference type="ARBA" id="ARBA00022670"/>
    </source>
</evidence>
<evidence type="ECO:0000256" key="8">
    <source>
        <dbReference type="ARBA" id="ARBA00022801"/>
    </source>
</evidence>
<evidence type="ECO:0000313" key="15">
    <source>
        <dbReference type="EMBL" id="ESK91905.1"/>
    </source>
</evidence>
<feature type="chain" id="PRO_5004713830" description="tripeptidyl-peptidase II" evidence="13">
    <location>
        <begin position="21"/>
        <end position="580"/>
    </location>
</feature>
<dbReference type="GO" id="GO:0006508">
    <property type="term" value="P:proteolysis"/>
    <property type="evidence" value="ECO:0007669"/>
    <property type="project" value="UniProtKB-KW"/>
</dbReference>
<dbReference type="SUPFAM" id="SSF52743">
    <property type="entry name" value="Subtilisin-like"/>
    <property type="match status" value="1"/>
</dbReference>
<dbReference type="PANTHER" id="PTHR14218:SF15">
    <property type="entry name" value="TRIPEPTIDYL-PEPTIDASE 1"/>
    <property type="match status" value="1"/>
</dbReference>
<feature type="active site" description="Charge relay system" evidence="12">
    <location>
        <position position="496"/>
    </location>
</feature>
<gene>
    <name evidence="15" type="ORF">Moror_10461</name>
</gene>
<name>V2XHC0_MONRO</name>
<dbReference type="HOGENOM" id="CLU_013783_3_1_1"/>
<dbReference type="EMBL" id="AWSO01000310">
    <property type="protein sequence ID" value="ESK91905.1"/>
    <property type="molecule type" value="Genomic_DNA"/>
</dbReference>
<evidence type="ECO:0000256" key="2">
    <source>
        <dbReference type="ARBA" id="ARBA00001913"/>
    </source>
</evidence>
<dbReference type="Pfam" id="PF09286">
    <property type="entry name" value="Pro-kuma_activ"/>
    <property type="match status" value="1"/>
</dbReference>
<keyword evidence="6 12" id="KW-0645">Protease</keyword>
<evidence type="ECO:0000256" key="12">
    <source>
        <dbReference type="PROSITE-ProRule" id="PRU01032"/>
    </source>
</evidence>
<comment type="subcellular location">
    <subcellularLocation>
        <location evidence="4">Secreted</location>
        <location evidence="4">Extracellular space</location>
    </subcellularLocation>
</comment>
<evidence type="ECO:0000256" key="7">
    <source>
        <dbReference type="ARBA" id="ARBA00022723"/>
    </source>
</evidence>
<evidence type="ECO:0000259" key="14">
    <source>
        <dbReference type="PROSITE" id="PS51695"/>
    </source>
</evidence>
<dbReference type="Pfam" id="PF00082">
    <property type="entry name" value="Peptidase_S8"/>
    <property type="match status" value="1"/>
</dbReference>
<dbReference type="SUPFAM" id="SSF54897">
    <property type="entry name" value="Protease propeptides/inhibitors"/>
    <property type="match status" value="1"/>
</dbReference>
<keyword evidence="13" id="KW-0732">Signal</keyword>
<dbReference type="GO" id="GO:0046872">
    <property type="term" value="F:metal ion binding"/>
    <property type="evidence" value="ECO:0007669"/>
    <property type="project" value="UniProtKB-KW"/>
</dbReference>
<keyword evidence="10" id="KW-0106">Calcium</keyword>
<dbReference type="InterPro" id="IPR030400">
    <property type="entry name" value="Sedolisin_dom"/>
</dbReference>
<dbReference type="InterPro" id="IPR036852">
    <property type="entry name" value="Peptidase_S8/S53_dom_sf"/>
</dbReference>
<keyword evidence="11" id="KW-0865">Zymogen</keyword>
<dbReference type="CDD" id="cd04056">
    <property type="entry name" value="Peptidases_S53"/>
    <property type="match status" value="1"/>
</dbReference>
<dbReference type="EC" id="3.4.14.10" evidence="5"/>
<evidence type="ECO:0000256" key="10">
    <source>
        <dbReference type="ARBA" id="ARBA00022837"/>
    </source>
</evidence>
<keyword evidence="7" id="KW-0479">Metal-binding</keyword>
<protein>
    <recommendedName>
        <fullName evidence="5">tripeptidyl-peptidase II</fullName>
        <ecNumber evidence="5">3.4.14.10</ecNumber>
    </recommendedName>
</protein>
<dbReference type="InterPro" id="IPR000209">
    <property type="entry name" value="Peptidase_S8/S53_dom"/>
</dbReference>
<keyword evidence="8 12" id="KW-0378">Hydrolase</keyword>
<feature type="active site" description="Charge relay system" evidence="12">
    <location>
        <position position="296"/>
    </location>
</feature>
<comment type="caution">
    <text evidence="15">The sequence shown here is derived from an EMBL/GenBank/DDBJ whole genome shotgun (WGS) entry which is preliminary data.</text>
</comment>
<reference evidence="15 16" key="1">
    <citation type="journal article" date="2014" name="BMC Genomics">
        <title>Genome and secretome analysis of the hemibiotrophic fungal pathogen, Moniliophthora roreri, which causes frosty pod rot disease of cacao: mechanisms of the biotrophic and necrotrophic phases.</title>
        <authorList>
            <person name="Meinhardt L.W."/>
            <person name="Costa G.G.L."/>
            <person name="Thomazella D.P.T."/>
            <person name="Teixeira P.J.P.L."/>
            <person name="Carazzolle M.F."/>
            <person name="Schuster S.C."/>
            <person name="Carlson J.E."/>
            <person name="Guiltinan M.J."/>
            <person name="Mieczkowski P."/>
            <person name="Farmer A."/>
            <person name="Ramaraj T."/>
            <person name="Crozier J."/>
            <person name="Davis R.E."/>
            <person name="Shao J."/>
            <person name="Melnick R.L."/>
            <person name="Pereira G.A.G."/>
            <person name="Bailey B.A."/>
        </authorList>
    </citation>
    <scope>NUCLEOTIDE SEQUENCE [LARGE SCALE GENOMIC DNA]</scope>
    <source>
        <strain evidence="15 16">MCA 2997</strain>
    </source>
</reference>
<evidence type="ECO:0000256" key="4">
    <source>
        <dbReference type="ARBA" id="ARBA00004239"/>
    </source>
</evidence>
<dbReference type="KEGG" id="mrr:Moror_10461"/>
<dbReference type="Gene3D" id="3.40.50.200">
    <property type="entry name" value="Peptidase S8/S53 domain"/>
    <property type="match status" value="1"/>
</dbReference>
<dbReference type="GO" id="GO:0004252">
    <property type="term" value="F:serine-type endopeptidase activity"/>
    <property type="evidence" value="ECO:0007669"/>
    <property type="project" value="UniProtKB-UniRule"/>
</dbReference>
<dbReference type="GO" id="GO:0005576">
    <property type="term" value="C:extracellular region"/>
    <property type="evidence" value="ECO:0007669"/>
    <property type="project" value="UniProtKB-SubCell"/>
</dbReference>
<dbReference type="InterPro" id="IPR015366">
    <property type="entry name" value="S53_propep"/>
</dbReference>
<evidence type="ECO:0000313" key="16">
    <source>
        <dbReference type="Proteomes" id="UP000017559"/>
    </source>
</evidence>
<dbReference type="InterPro" id="IPR050819">
    <property type="entry name" value="Tripeptidyl-peptidase_I"/>
</dbReference>
<evidence type="ECO:0000256" key="13">
    <source>
        <dbReference type="SAM" id="SignalP"/>
    </source>
</evidence>
<dbReference type="CDD" id="cd11377">
    <property type="entry name" value="Pro-peptidase_S53"/>
    <property type="match status" value="1"/>
</dbReference>
<evidence type="ECO:0000256" key="5">
    <source>
        <dbReference type="ARBA" id="ARBA00012462"/>
    </source>
</evidence>